<organism evidence="3 4">
    <name type="scientific">Paraphoma chrysanthemicola</name>
    <dbReference type="NCBI Taxonomy" id="798071"/>
    <lineage>
        <taxon>Eukaryota</taxon>
        <taxon>Fungi</taxon>
        <taxon>Dikarya</taxon>
        <taxon>Ascomycota</taxon>
        <taxon>Pezizomycotina</taxon>
        <taxon>Dothideomycetes</taxon>
        <taxon>Pleosporomycetidae</taxon>
        <taxon>Pleosporales</taxon>
        <taxon>Pleosporineae</taxon>
        <taxon>Phaeosphaeriaceae</taxon>
        <taxon>Paraphoma</taxon>
    </lineage>
</organism>
<dbReference type="PANTHER" id="PTHR24320:SF154">
    <property type="entry name" value="OXIDOREDUCTASE, SHORT-CHAIN DEHYDROGENASE_REDUCTASE FAMILY (AFU_ORTHOLOGUE AFUA_2G04560)"/>
    <property type="match status" value="1"/>
</dbReference>
<dbReference type="Gene3D" id="3.40.50.720">
    <property type="entry name" value="NAD(P)-binding Rossmann-like Domain"/>
    <property type="match status" value="1"/>
</dbReference>
<keyword evidence="4" id="KW-1185">Reference proteome</keyword>
<dbReference type="InterPro" id="IPR036291">
    <property type="entry name" value="NAD(P)-bd_dom_sf"/>
</dbReference>
<proteinExistence type="inferred from homology"/>
<sequence>MGKPQQGITDFDPVRDIPSLAGKVILVTGGTAGLGEESVKAFAAHNPEHIYFTGRNASAADALITKIKLSHPDAALTFIEMDLSSLRSVKAALAKSFKHDRLDILMNNAGIIAKPPTLSVDGYEIQFATNHLGHAMLTKQLLPYLLKAAEKPDSDVRVIANTSDGYMFHQMIKGGIAFDELEKGSTMNRWIFGPWQRYGQSKVANILYTAELARRYPQLTSVVIHPGVVRTPMLNGLQGWNGLFTRVSVWLGGVPIMEPHQGVWNQLWCAAGAKKDELKNGSFYRPVGIDSTADLRGHGASAELAVKLWEWTDGILDKFDN</sequence>
<evidence type="ECO:0000256" key="1">
    <source>
        <dbReference type="ARBA" id="ARBA00006484"/>
    </source>
</evidence>
<name>A0A8K0R4B6_9PLEO</name>
<comment type="caution">
    <text evidence="3">The sequence shown here is derived from an EMBL/GenBank/DDBJ whole genome shotgun (WGS) entry which is preliminary data.</text>
</comment>
<evidence type="ECO:0000313" key="4">
    <source>
        <dbReference type="Proteomes" id="UP000813461"/>
    </source>
</evidence>
<dbReference type="InterPro" id="IPR002347">
    <property type="entry name" value="SDR_fam"/>
</dbReference>
<dbReference type="PRINTS" id="PR00081">
    <property type="entry name" value="GDHRDH"/>
</dbReference>
<evidence type="ECO:0000313" key="3">
    <source>
        <dbReference type="EMBL" id="KAH7083787.1"/>
    </source>
</evidence>
<gene>
    <name evidence="3" type="ORF">FB567DRAFT_92085</name>
</gene>
<dbReference type="Pfam" id="PF00106">
    <property type="entry name" value="adh_short"/>
    <property type="match status" value="1"/>
</dbReference>
<reference evidence="3" key="1">
    <citation type="journal article" date="2021" name="Nat. Commun.">
        <title>Genetic determinants of endophytism in the Arabidopsis root mycobiome.</title>
        <authorList>
            <person name="Mesny F."/>
            <person name="Miyauchi S."/>
            <person name="Thiergart T."/>
            <person name="Pickel B."/>
            <person name="Atanasova L."/>
            <person name="Karlsson M."/>
            <person name="Huettel B."/>
            <person name="Barry K.W."/>
            <person name="Haridas S."/>
            <person name="Chen C."/>
            <person name="Bauer D."/>
            <person name="Andreopoulos W."/>
            <person name="Pangilinan J."/>
            <person name="LaButti K."/>
            <person name="Riley R."/>
            <person name="Lipzen A."/>
            <person name="Clum A."/>
            <person name="Drula E."/>
            <person name="Henrissat B."/>
            <person name="Kohler A."/>
            <person name="Grigoriev I.V."/>
            <person name="Martin F.M."/>
            <person name="Hacquard S."/>
        </authorList>
    </citation>
    <scope>NUCLEOTIDE SEQUENCE</scope>
    <source>
        <strain evidence="3">MPI-SDFR-AT-0120</strain>
    </source>
</reference>
<dbReference type="SUPFAM" id="SSF51735">
    <property type="entry name" value="NAD(P)-binding Rossmann-fold domains"/>
    <property type="match status" value="1"/>
</dbReference>
<comment type="similarity">
    <text evidence="1">Belongs to the short-chain dehydrogenases/reductases (SDR) family.</text>
</comment>
<protein>
    <recommendedName>
        <fullName evidence="5">Oxidoreductase</fullName>
    </recommendedName>
</protein>
<keyword evidence="2" id="KW-0560">Oxidoreductase</keyword>
<dbReference type="Proteomes" id="UP000813461">
    <property type="component" value="Unassembled WGS sequence"/>
</dbReference>
<evidence type="ECO:0008006" key="5">
    <source>
        <dbReference type="Google" id="ProtNLM"/>
    </source>
</evidence>
<dbReference type="OrthoDB" id="191139at2759"/>
<accession>A0A8K0R4B6</accession>
<dbReference type="EMBL" id="JAGMVJ010000013">
    <property type="protein sequence ID" value="KAH7083787.1"/>
    <property type="molecule type" value="Genomic_DNA"/>
</dbReference>
<dbReference type="GO" id="GO:0016491">
    <property type="term" value="F:oxidoreductase activity"/>
    <property type="evidence" value="ECO:0007669"/>
    <property type="project" value="UniProtKB-KW"/>
</dbReference>
<dbReference type="AlphaFoldDB" id="A0A8K0R4B6"/>
<evidence type="ECO:0000256" key="2">
    <source>
        <dbReference type="ARBA" id="ARBA00023002"/>
    </source>
</evidence>
<dbReference type="PANTHER" id="PTHR24320">
    <property type="entry name" value="RETINOL DEHYDROGENASE"/>
    <property type="match status" value="1"/>
</dbReference>